<dbReference type="PANTHER" id="PTHR42988">
    <property type="entry name" value="PHOSPHOHYDROLASE"/>
    <property type="match status" value="1"/>
</dbReference>
<dbReference type="GO" id="GO:0046872">
    <property type="term" value="F:metal ion binding"/>
    <property type="evidence" value="ECO:0007669"/>
    <property type="project" value="UniProtKB-KW"/>
</dbReference>
<feature type="domain" description="Calcineurin-like phosphoesterase" evidence="5">
    <location>
        <begin position="5"/>
        <end position="225"/>
    </location>
</feature>
<dbReference type="Gene3D" id="3.60.21.10">
    <property type="match status" value="1"/>
</dbReference>
<keyword evidence="3" id="KW-0408">Iron</keyword>
<protein>
    <submittedName>
        <fullName evidence="6">Calcineurin-like phosphoesterase</fullName>
    </submittedName>
</protein>
<evidence type="ECO:0000256" key="4">
    <source>
        <dbReference type="ARBA" id="ARBA00025742"/>
    </source>
</evidence>
<dbReference type="Pfam" id="PF00149">
    <property type="entry name" value="Metallophos"/>
    <property type="match status" value="1"/>
</dbReference>
<evidence type="ECO:0000256" key="1">
    <source>
        <dbReference type="ARBA" id="ARBA00022723"/>
    </source>
</evidence>
<dbReference type="EMBL" id="CP036434">
    <property type="protein sequence ID" value="QDV08834.1"/>
    <property type="molecule type" value="Genomic_DNA"/>
</dbReference>
<dbReference type="Proteomes" id="UP000320390">
    <property type="component" value="Chromosome"/>
</dbReference>
<evidence type="ECO:0000259" key="5">
    <source>
        <dbReference type="Pfam" id="PF00149"/>
    </source>
</evidence>
<dbReference type="InterPro" id="IPR050884">
    <property type="entry name" value="CNP_phosphodiesterase-III"/>
</dbReference>
<sequence>MRDHILFLTDLHFWTLVRNPLQLLNKRFIGNANVYFKRRHHFPLENARPFARFALETGARTVIIGGDLTSTASRREFELAVEFIEHLTEDGVDVHVIPGNHDVYTFESVRQRRFEQYCRPWIPKEGFPARRALAGGTEVVLLSTVRANFVSSKGEMSLAAITRAGELIRECQPGPVLVFGHYPLLNETAGYTLTKNRRMVGAERLRETMAATDRQVLYVAGHVHRHSSTRDPEFPNLHHVTSPALFNHWGPVKRFGGFLELKAAPAEIEVRHHWKEGKWLSEAVE</sequence>
<organism evidence="6 7">
    <name type="scientific">Saltatorellus ferox</name>
    <dbReference type="NCBI Taxonomy" id="2528018"/>
    <lineage>
        <taxon>Bacteria</taxon>
        <taxon>Pseudomonadati</taxon>
        <taxon>Planctomycetota</taxon>
        <taxon>Planctomycetia</taxon>
        <taxon>Planctomycetia incertae sedis</taxon>
        <taxon>Saltatorellus</taxon>
    </lineage>
</organism>
<dbReference type="GO" id="GO:0016787">
    <property type="term" value="F:hydrolase activity"/>
    <property type="evidence" value="ECO:0007669"/>
    <property type="project" value="UniProtKB-KW"/>
</dbReference>
<keyword evidence="1" id="KW-0479">Metal-binding</keyword>
<keyword evidence="2" id="KW-0378">Hydrolase</keyword>
<dbReference type="SUPFAM" id="SSF56300">
    <property type="entry name" value="Metallo-dependent phosphatases"/>
    <property type="match status" value="1"/>
</dbReference>
<reference evidence="6 7" key="1">
    <citation type="submission" date="2019-02" db="EMBL/GenBank/DDBJ databases">
        <title>Deep-cultivation of Planctomycetes and their phenomic and genomic characterization uncovers novel biology.</title>
        <authorList>
            <person name="Wiegand S."/>
            <person name="Jogler M."/>
            <person name="Boedeker C."/>
            <person name="Pinto D."/>
            <person name="Vollmers J."/>
            <person name="Rivas-Marin E."/>
            <person name="Kohn T."/>
            <person name="Peeters S.H."/>
            <person name="Heuer A."/>
            <person name="Rast P."/>
            <person name="Oberbeckmann S."/>
            <person name="Bunk B."/>
            <person name="Jeske O."/>
            <person name="Meyerdierks A."/>
            <person name="Storesund J.E."/>
            <person name="Kallscheuer N."/>
            <person name="Luecker S."/>
            <person name="Lage O.M."/>
            <person name="Pohl T."/>
            <person name="Merkel B.J."/>
            <person name="Hornburger P."/>
            <person name="Mueller R.-W."/>
            <person name="Bruemmer F."/>
            <person name="Labrenz M."/>
            <person name="Spormann A.M."/>
            <person name="Op den Camp H."/>
            <person name="Overmann J."/>
            <person name="Amann R."/>
            <person name="Jetten M.S.M."/>
            <person name="Mascher T."/>
            <person name="Medema M.H."/>
            <person name="Devos D.P."/>
            <person name="Kaster A.-K."/>
            <person name="Ovreas L."/>
            <person name="Rohde M."/>
            <person name="Galperin M.Y."/>
            <person name="Jogler C."/>
        </authorList>
    </citation>
    <scope>NUCLEOTIDE SEQUENCE [LARGE SCALE GENOMIC DNA]</scope>
    <source>
        <strain evidence="6 7">Poly30</strain>
    </source>
</reference>
<gene>
    <name evidence="6" type="ORF">Poly30_43890</name>
</gene>
<evidence type="ECO:0000256" key="3">
    <source>
        <dbReference type="ARBA" id="ARBA00023004"/>
    </source>
</evidence>
<dbReference type="InterPro" id="IPR004843">
    <property type="entry name" value="Calcineurin-like_PHP"/>
</dbReference>
<comment type="similarity">
    <text evidence="4">Belongs to the cyclic nucleotide phosphodiesterase class-III family.</text>
</comment>
<evidence type="ECO:0000313" key="7">
    <source>
        <dbReference type="Proteomes" id="UP000320390"/>
    </source>
</evidence>
<dbReference type="RefSeq" id="WP_419190467.1">
    <property type="nucleotide sequence ID" value="NZ_CP036434.1"/>
</dbReference>
<dbReference type="PANTHER" id="PTHR42988:SF2">
    <property type="entry name" value="CYCLIC NUCLEOTIDE PHOSPHODIESTERASE CBUA0032-RELATED"/>
    <property type="match status" value="1"/>
</dbReference>
<evidence type="ECO:0000256" key="2">
    <source>
        <dbReference type="ARBA" id="ARBA00022801"/>
    </source>
</evidence>
<accession>A0A518EXK8</accession>
<proteinExistence type="inferred from homology"/>
<keyword evidence="7" id="KW-1185">Reference proteome</keyword>
<dbReference type="InterPro" id="IPR029052">
    <property type="entry name" value="Metallo-depent_PP-like"/>
</dbReference>
<dbReference type="AlphaFoldDB" id="A0A518EXK8"/>
<name>A0A518EXK8_9BACT</name>
<evidence type="ECO:0000313" key="6">
    <source>
        <dbReference type="EMBL" id="QDV08834.1"/>
    </source>
</evidence>